<dbReference type="SMART" id="SM00406">
    <property type="entry name" value="IGv"/>
    <property type="match status" value="1"/>
</dbReference>
<dbReference type="InterPro" id="IPR013783">
    <property type="entry name" value="Ig-like_fold"/>
</dbReference>
<proteinExistence type="predicted"/>
<dbReference type="InterPro" id="IPR007110">
    <property type="entry name" value="Ig-like_dom"/>
</dbReference>
<dbReference type="InterPro" id="IPR036179">
    <property type="entry name" value="Ig-like_dom_sf"/>
</dbReference>
<accession>A0A670JUH6</accession>
<feature type="signal peptide" evidence="1">
    <location>
        <begin position="1"/>
        <end position="20"/>
    </location>
</feature>
<dbReference type="PROSITE" id="PS50835">
    <property type="entry name" value="IG_LIKE"/>
    <property type="match status" value="1"/>
</dbReference>
<dbReference type="Pfam" id="PF07686">
    <property type="entry name" value="V-set"/>
    <property type="match status" value="1"/>
</dbReference>
<evidence type="ECO:0000256" key="1">
    <source>
        <dbReference type="SAM" id="SignalP"/>
    </source>
</evidence>
<keyword evidence="1" id="KW-0732">Signal</keyword>
<dbReference type="OrthoDB" id="8908372at2759"/>
<feature type="domain" description="Ig-like" evidence="2">
    <location>
        <begin position="20"/>
        <end position="131"/>
    </location>
</feature>
<reference evidence="3" key="3">
    <citation type="submission" date="2025-09" db="UniProtKB">
        <authorList>
            <consortium name="Ensembl"/>
        </authorList>
    </citation>
    <scope>IDENTIFICATION</scope>
</reference>
<dbReference type="InterPro" id="IPR050150">
    <property type="entry name" value="IgV_Light_Chain"/>
</dbReference>
<dbReference type="GeneID" id="114587096"/>
<feature type="chain" id="PRO_5025685285" evidence="1">
    <location>
        <begin position="21"/>
        <end position="131"/>
    </location>
</feature>
<dbReference type="Proteomes" id="UP000472272">
    <property type="component" value="Chromosome 16"/>
</dbReference>
<reference evidence="3 4" key="1">
    <citation type="journal article" date="2019" name="Proc. Natl. Acad. Sci. U.S.A.">
        <title>Regulatory changes in pterin and carotenoid genes underlie balanced color polymorphisms in the wall lizard.</title>
        <authorList>
            <person name="Andrade P."/>
            <person name="Pinho C."/>
            <person name="Perez I de Lanuza G."/>
            <person name="Afonso S."/>
            <person name="Brejcha J."/>
            <person name="Rubin C.J."/>
            <person name="Wallerman O."/>
            <person name="Pereira P."/>
            <person name="Sabatino S.J."/>
            <person name="Bellati A."/>
            <person name="Pellitteri-Rosa D."/>
            <person name="Bosakova Z."/>
            <person name="Bunikis I."/>
            <person name="Carretero M.A."/>
            <person name="Feiner N."/>
            <person name="Marsik P."/>
            <person name="Pauperio F."/>
            <person name="Salvi D."/>
            <person name="Soler L."/>
            <person name="While G.M."/>
            <person name="Uller T."/>
            <person name="Font E."/>
            <person name="Andersson L."/>
            <person name="Carneiro M."/>
        </authorList>
    </citation>
    <scope>NUCLEOTIDE SEQUENCE</scope>
</reference>
<dbReference type="InterPro" id="IPR003599">
    <property type="entry name" value="Ig_sub"/>
</dbReference>
<dbReference type="GeneTree" id="ENSGT00940000161517"/>
<dbReference type="InterPro" id="IPR013106">
    <property type="entry name" value="Ig_V-set"/>
</dbReference>
<dbReference type="PANTHER" id="PTHR23267">
    <property type="entry name" value="IMMUNOGLOBULIN LIGHT CHAIN"/>
    <property type="match status" value="1"/>
</dbReference>
<reference evidence="3" key="2">
    <citation type="submission" date="2025-08" db="UniProtKB">
        <authorList>
            <consortium name="Ensembl"/>
        </authorList>
    </citation>
    <scope>IDENTIFICATION</scope>
</reference>
<sequence length="131" mass="14257">MVLLAPPALWFLGLFLAGNAEVMLNQPGSMLAPLGNVTQLPCTLSGDSITSIASHIIVWLQRKYQGSPKRILYYKDESNQHKVSGVPDRFSAFKDAQRSTCYLTISGVQAEDDGIYYCLTSAGGEYHSALA</sequence>
<keyword evidence="4" id="KW-1185">Reference proteome</keyword>
<dbReference type="KEGG" id="pmua:114587096"/>
<dbReference type="RefSeq" id="XP_028566852.1">
    <property type="nucleotide sequence ID" value="XM_028711019.1"/>
</dbReference>
<gene>
    <name evidence="3" type="primary">LOC114587096</name>
</gene>
<evidence type="ECO:0000313" key="3">
    <source>
        <dbReference type="Ensembl" id="ENSPMRP00000028823.1"/>
    </source>
</evidence>
<protein>
    <submittedName>
        <fullName evidence="3">Pre-B lymphocyte protein 3-like</fullName>
    </submittedName>
</protein>
<dbReference type="Ensembl" id="ENSPMRT00000030575.1">
    <property type="protein sequence ID" value="ENSPMRP00000028823.1"/>
    <property type="gene ID" value="ENSPMRG00000018639.1"/>
</dbReference>
<dbReference type="AlphaFoldDB" id="A0A670JUH6"/>
<dbReference type="SMART" id="SM00409">
    <property type="entry name" value="IG"/>
    <property type="match status" value="1"/>
</dbReference>
<organism evidence="3 4">
    <name type="scientific">Podarcis muralis</name>
    <name type="common">Wall lizard</name>
    <name type="synonym">Lacerta muralis</name>
    <dbReference type="NCBI Taxonomy" id="64176"/>
    <lineage>
        <taxon>Eukaryota</taxon>
        <taxon>Metazoa</taxon>
        <taxon>Chordata</taxon>
        <taxon>Craniata</taxon>
        <taxon>Vertebrata</taxon>
        <taxon>Euteleostomi</taxon>
        <taxon>Lepidosauria</taxon>
        <taxon>Squamata</taxon>
        <taxon>Bifurcata</taxon>
        <taxon>Unidentata</taxon>
        <taxon>Episquamata</taxon>
        <taxon>Laterata</taxon>
        <taxon>Lacertibaenia</taxon>
        <taxon>Lacertidae</taxon>
        <taxon>Podarcis</taxon>
    </lineage>
</organism>
<evidence type="ECO:0000313" key="4">
    <source>
        <dbReference type="Proteomes" id="UP000472272"/>
    </source>
</evidence>
<evidence type="ECO:0000259" key="2">
    <source>
        <dbReference type="PROSITE" id="PS50835"/>
    </source>
</evidence>
<dbReference type="Gene3D" id="2.60.40.10">
    <property type="entry name" value="Immunoglobulins"/>
    <property type="match status" value="1"/>
</dbReference>
<dbReference type="OMA" id="ACHLTIS"/>
<dbReference type="SUPFAM" id="SSF48726">
    <property type="entry name" value="Immunoglobulin"/>
    <property type="match status" value="1"/>
</dbReference>
<name>A0A670JUH6_PODMU</name>